<dbReference type="Proteomes" id="UP000005510">
    <property type="component" value="Unassembled WGS sequence"/>
</dbReference>
<dbReference type="AlphaFoldDB" id="B7BC68"/>
<gene>
    <name evidence="1" type="ORF">PRABACTJOHN_02634</name>
</gene>
<dbReference type="STRING" id="537006.PRABACTJOHN_02634"/>
<evidence type="ECO:0000313" key="2">
    <source>
        <dbReference type="Proteomes" id="UP000005510"/>
    </source>
</evidence>
<reference evidence="1 2" key="1">
    <citation type="submission" date="2008-10" db="EMBL/GenBank/DDBJ databases">
        <title>Draft genome sequence of Parabacteroides johnsonii (DSM 18315).</title>
        <authorList>
            <person name="Sudarsanam P."/>
            <person name="Ley R."/>
            <person name="Guruge J."/>
            <person name="Turnbaugh P.J."/>
            <person name="Mahowald M."/>
            <person name="Liep D."/>
            <person name="Gordon J."/>
        </authorList>
    </citation>
    <scope>NUCLEOTIDE SEQUENCE [LARGE SCALE GENOMIC DNA]</scope>
    <source>
        <strain evidence="1 2">DSM 18315</strain>
    </source>
</reference>
<dbReference type="EMBL" id="ABYH01000288">
    <property type="protein sequence ID" value="EEC95971.1"/>
    <property type="molecule type" value="Genomic_DNA"/>
</dbReference>
<reference evidence="1 2" key="2">
    <citation type="submission" date="2008-10" db="EMBL/GenBank/DDBJ databases">
        <authorList>
            <person name="Fulton L."/>
            <person name="Clifton S."/>
            <person name="Fulton B."/>
            <person name="Xu J."/>
            <person name="Minx P."/>
            <person name="Pepin K.H."/>
            <person name="Johnson M."/>
            <person name="Bhonagiri V."/>
            <person name="Nash W.E."/>
            <person name="Mardis E.R."/>
            <person name="Wilson R.K."/>
        </authorList>
    </citation>
    <scope>NUCLEOTIDE SEQUENCE [LARGE SCALE GENOMIC DNA]</scope>
    <source>
        <strain evidence="1 2">DSM 18315</strain>
    </source>
</reference>
<organism evidence="1 2">
    <name type="scientific">Parabacteroides johnsonii DSM 18315</name>
    <dbReference type="NCBI Taxonomy" id="537006"/>
    <lineage>
        <taxon>Bacteria</taxon>
        <taxon>Pseudomonadati</taxon>
        <taxon>Bacteroidota</taxon>
        <taxon>Bacteroidia</taxon>
        <taxon>Bacteroidales</taxon>
        <taxon>Tannerellaceae</taxon>
        <taxon>Parabacteroides</taxon>
    </lineage>
</organism>
<comment type="caution">
    <text evidence="1">The sequence shown here is derived from an EMBL/GenBank/DDBJ whole genome shotgun (WGS) entry which is preliminary data.</text>
</comment>
<proteinExistence type="predicted"/>
<sequence>MMIPKKRHISGILFTFIILLFIHHYSQYKHTKKALSFPTFSNRKNKGYIRK</sequence>
<evidence type="ECO:0000313" key="1">
    <source>
        <dbReference type="EMBL" id="EEC95971.1"/>
    </source>
</evidence>
<accession>B7BC68</accession>
<name>B7BC68_9BACT</name>
<protein>
    <submittedName>
        <fullName evidence="1">Uncharacterized protein</fullName>
    </submittedName>
</protein>
<dbReference type="HOGENOM" id="CLU_3101810_0_0_10"/>